<comment type="subcellular location">
    <subcellularLocation>
        <location evidence="1">Cytoplasm</location>
    </subcellularLocation>
</comment>
<keyword evidence="5" id="KW-0808">Transferase</keyword>
<dbReference type="Gene3D" id="3.40.930.10">
    <property type="entry name" value="Mannitol-specific EII, Chain A"/>
    <property type="match status" value="1"/>
</dbReference>
<evidence type="ECO:0000256" key="8">
    <source>
        <dbReference type="ARBA" id="ARBA00037387"/>
    </source>
</evidence>
<keyword evidence="13" id="KW-1185">Reference proteome</keyword>
<evidence type="ECO:0000256" key="5">
    <source>
        <dbReference type="ARBA" id="ARBA00022679"/>
    </source>
</evidence>
<name>A0A0P6XFU4_9CHLR</name>
<accession>A0A0P6XFU4</accession>
<dbReference type="PROSITE" id="PS51094">
    <property type="entry name" value="PTS_EIIA_TYPE_2"/>
    <property type="match status" value="1"/>
</dbReference>
<dbReference type="PROSITE" id="PS00372">
    <property type="entry name" value="PTS_EIIA_TYPE_2_HIS"/>
    <property type="match status" value="1"/>
</dbReference>
<dbReference type="OrthoDB" id="369398at2"/>
<dbReference type="AlphaFoldDB" id="A0A0P6XFU4"/>
<dbReference type="Pfam" id="PF00359">
    <property type="entry name" value="PTS_EIIA_2"/>
    <property type="match status" value="1"/>
</dbReference>
<sequence>MNLKELLRPPLAAVNVEAKDWQDAIRACGKLFIADGATEERFSDAMIRVAKEFGPYIVVAPGIALPHARPEDGVIKASMAVVKLKTPVNFGNKDNDPVWLLVALAAIDHQGHIQGLADLASVLGDSANVEKLKKCQTAAELLDVFYSAPPRD</sequence>
<dbReference type="Proteomes" id="UP000050430">
    <property type="component" value="Unassembled WGS sequence"/>
</dbReference>
<evidence type="ECO:0000256" key="6">
    <source>
        <dbReference type="ARBA" id="ARBA00022683"/>
    </source>
</evidence>
<reference evidence="12 13" key="1">
    <citation type="submission" date="2015-07" db="EMBL/GenBank/DDBJ databases">
        <title>Genome sequence of Leptolinea tardivitalis DSM 16556.</title>
        <authorList>
            <person name="Hemp J."/>
            <person name="Ward L.M."/>
            <person name="Pace L.A."/>
            <person name="Fischer W.W."/>
        </authorList>
    </citation>
    <scope>NUCLEOTIDE SEQUENCE [LARGE SCALE GENOMIC DNA]</scope>
    <source>
        <strain evidence="12 13">YMTK-2</strain>
    </source>
</reference>
<feature type="domain" description="PTS EIIA type-2" evidence="11">
    <location>
        <begin position="5"/>
        <end position="148"/>
    </location>
</feature>
<evidence type="ECO:0000256" key="4">
    <source>
        <dbReference type="ARBA" id="ARBA00022553"/>
    </source>
</evidence>
<dbReference type="InterPro" id="IPR002178">
    <property type="entry name" value="PTS_EIIA_type-2_dom"/>
</dbReference>
<evidence type="ECO:0000256" key="2">
    <source>
        <dbReference type="ARBA" id="ARBA00022448"/>
    </source>
</evidence>
<dbReference type="PANTHER" id="PTHR36203:SF1">
    <property type="entry name" value="ASCORBATE-SPECIFIC PTS SYSTEM EIIA COMPONENT"/>
    <property type="match status" value="1"/>
</dbReference>
<keyword evidence="3" id="KW-0963">Cytoplasm</keyword>
<keyword evidence="7" id="KW-0418">Kinase</keyword>
<dbReference type="EMBL" id="LGCK01000004">
    <property type="protein sequence ID" value="KPL74081.1"/>
    <property type="molecule type" value="Genomic_DNA"/>
</dbReference>
<organism evidence="12 13">
    <name type="scientific">Leptolinea tardivitalis</name>
    <dbReference type="NCBI Taxonomy" id="229920"/>
    <lineage>
        <taxon>Bacteria</taxon>
        <taxon>Bacillati</taxon>
        <taxon>Chloroflexota</taxon>
        <taxon>Anaerolineae</taxon>
        <taxon>Anaerolineales</taxon>
        <taxon>Anaerolineaceae</taxon>
        <taxon>Leptolinea</taxon>
    </lineage>
</organism>
<dbReference type="GO" id="GO:0016301">
    <property type="term" value="F:kinase activity"/>
    <property type="evidence" value="ECO:0007669"/>
    <property type="project" value="UniProtKB-KW"/>
</dbReference>
<dbReference type="InterPro" id="IPR051351">
    <property type="entry name" value="Ascorbate-PTS_EIIA_comp"/>
</dbReference>
<dbReference type="CDD" id="cd00211">
    <property type="entry name" value="PTS_IIA_fru"/>
    <property type="match status" value="1"/>
</dbReference>
<dbReference type="InterPro" id="IPR016152">
    <property type="entry name" value="PTrfase/Anion_transptr"/>
</dbReference>
<evidence type="ECO:0000256" key="10">
    <source>
        <dbReference type="ARBA" id="ARBA00042072"/>
    </source>
</evidence>
<evidence type="ECO:0000256" key="1">
    <source>
        <dbReference type="ARBA" id="ARBA00004496"/>
    </source>
</evidence>
<keyword evidence="4" id="KW-0597">Phosphoprotein</keyword>
<evidence type="ECO:0000313" key="13">
    <source>
        <dbReference type="Proteomes" id="UP000050430"/>
    </source>
</evidence>
<dbReference type="GO" id="GO:0009401">
    <property type="term" value="P:phosphoenolpyruvate-dependent sugar phosphotransferase system"/>
    <property type="evidence" value="ECO:0007669"/>
    <property type="project" value="UniProtKB-KW"/>
</dbReference>
<dbReference type="PANTHER" id="PTHR36203">
    <property type="entry name" value="ASCORBATE-SPECIFIC PTS SYSTEM EIIA COMPONENT"/>
    <property type="match status" value="1"/>
</dbReference>
<protein>
    <recommendedName>
        <fullName evidence="9">Ascorbate-specific PTS system EIIA component</fullName>
    </recommendedName>
    <alternativeName>
        <fullName evidence="10">Ascorbate-specific phosphotransferase enzyme IIA component</fullName>
    </alternativeName>
</protein>
<comment type="caution">
    <text evidence="12">The sequence shown here is derived from an EMBL/GenBank/DDBJ whole genome shotgun (WGS) entry which is preliminary data.</text>
</comment>
<evidence type="ECO:0000256" key="9">
    <source>
        <dbReference type="ARBA" id="ARBA00041175"/>
    </source>
</evidence>
<dbReference type="SUPFAM" id="SSF55804">
    <property type="entry name" value="Phoshotransferase/anion transport protein"/>
    <property type="match status" value="1"/>
</dbReference>
<evidence type="ECO:0000256" key="7">
    <source>
        <dbReference type="ARBA" id="ARBA00022777"/>
    </source>
</evidence>
<keyword evidence="2" id="KW-0813">Transport</keyword>
<gene>
    <name evidence="12" type="ORF">ADM99_02310</name>
</gene>
<dbReference type="STRING" id="229920.ADM99_02310"/>
<dbReference type="RefSeq" id="WP_062423060.1">
    <property type="nucleotide sequence ID" value="NZ_BBYA01000012.1"/>
</dbReference>
<evidence type="ECO:0000259" key="11">
    <source>
        <dbReference type="PROSITE" id="PS51094"/>
    </source>
</evidence>
<comment type="function">
    <text evidence="8">The phosphoenolpyruvate-dependent sugar phosphotransferase system (sugar PTS), a major carbohydrate active transport system, catalyzes the phosphorylation of incoming sugar substrates concomitantly with their translocation across the cell membrane. The enzyme II UlaABC PTS system is involved in ascorbate transport.</text>
</comment>
<evidence type="ECO:0000313" key="12">
    <source>
        <dbReference type="EMBL" id="KPL74081.1"/>
    </source>
</evidence>
<proteinExistence type="predicted"/>
<dbReference type="GO" id="GO:0005737">
    <property type="term" value="C:cytoplasm"/>
    <property type="evidence" value="ECO:0007669"/>
    <property type="project" value="UniProtKB-SubCell"/>
</dbReference>
<keyword evidence="6" id="KW-0598">Phosphotransferase system</keyword>
<evidence type="ECO:0000256" key="3">
    <source>
        <dbReference type="ARBA" id="ARBA00022490"/>
    </source>
</evidence>